<comment type="caution">
    <text evidence="1">The sequence shown here is derived from an EMBL/GenBank/DDBJ whole genome shotgun (WGS) entry which is preliminary data.</text>
</comment>
<name>A0A9Q3HAC0_9BASI</name>
<evidence type="ECO:0000313" key="2">
    <source>
        <dbReference type="Proteomes" id="UP000765509"/>
    </source>
</evidence>
<reference evidence="1" key="1">
    <citation type="submission" date="2021-03" db="EMBL/GenBank/DDBJ databases">
        <title>Draft genome sequence of rust myrtle Austropuccinia psidii MF-1, a brazilian biotype.</title>
        <authorList>
            <person name="Quecine M.C."/>
            <person name="Pachon D.M.R."/>
            <person name="Bonatelli M.L."/>
            <person name="Correr F.H."/>
            <person name="Franceschini L.M."/>
            <person name="Leite T.F."/>
            <person name="Margarido G.R.A."/>
            <person name="Almeida C.A."/>
            <person name="Ferrarezi J.A."/>
            <person name="Labate C.A."/>
        </authorList>
    </citation>
    <scope>NUCLEOTIDE SEQUENCE</scope>
    <source>
        <strain evidence="1">MF-1</strain>
    </source>
</reference>
<evidence type="ECO:0008006" key="3">
    <source>
        <dbReference type="Google" id="ProtNLM"/>
    </source>
</evidence>
<dbReference type="OrthoDB" id="3059190at2759"/>
<sequence length="158" mass="17916">MEESNEEIITAHPKKRIKVIGPRHPTLISSSIIEENILPYPRHPKALMTLLNTSDPASAKQAIKSDNSEHWLQAISKELGTIDELKVWDVAPITNKTKIVGTTWVFKEKLNKRNEILEHKRQLCTQGFSQTPGVDLSKNLCSNRIFKLLAHSHLLFCS</sequence>
<protein>
    <recommendedName>
        <fullName evidence="3">Reverse transcriptase Ty1/copia-type domain-containing protein</fullName>
    </recommendedName>
</protein>
<accession>A0A9Q3HAC0</accession>
<proteinExistence type="predicted"/>
<gene>
    <name evidence="1" type="ORF">O181_034560</name>
</gene>
<dbReference type="Proteomes" id="UP000765509">
    <property type="component" value="Unassembled WGS sequence"/>
</dbReference>
<keyword evidence="2" id="KW-1185">Reference proteome</keyword>
<dbReference type="EMBL" id="AVOT02012776">
    <property type="protein sequence ID" value="MBW0494845.1"/>
    <property type="molecule type" value="Genomic_DNA"/>
</dbReference>
<evidence type="ECO:0000313" key="1">
    <source>
        <dbReference type="EMBL" id="MBW0494845.1"/>
    </source>
</evidence>
<dbReference type="AlphaFoldDB" id="A0A9Q3HAC0"/>
<organism evidence="1 2">
    <name type="scientific">Austropuccinia psidii MF-1</name>
    <dbReference type="NCBI Taxonomy" id="1389203"/>
    <lineage>
        <taxon>Eukaryota</taxon>
        <taxon>Fungi</taxon>
        <taxon>Dikarya</taxon>
        <taxon>Basidiomycota</taxon>
        <taxon>Pucciniomycotina</taxon>
        <taxon>Pucciniomycetes</taxon>
        <taxon>Pucciniales</taxon>
        <taxon>Sphaerophragmiaceae</taxon>
        <taxon>Austropuccinia</taxon>
    </lineage>
</organism>